<feature type="compositionally biased region" description="Pro residues" evidence="6">
    <location>
        <begin position="153"/>
        <end position="174"/>
    </location>
</feature>
<evidence type="ECO:0000313" key="8">
    <source>
        <dbReference type="Proteomes" id="UP000770661"/>
    </source>
</evidence>
<keyword evidence="4" id="KW-0862">Zinc</keyword>
<accession>A0A8J4XZQ5</accession>
<dbReference type="PANTHER" id="PTHR23215">
    <property type="entry name" value="ZINC FINGER PROTEIN 207"/>
    <property type="match status" value="1"/>
</dbReference>
<dbReference type="GO" id="GO:0008270">
    <property type="term" value="F:zinc ion binding"/>
    <property type="evidence" value="ECO:0007669"/>
    <property type="project" value="UniProtKB-KW"/>
</dbReference>
<dbReference type="PANTHER" id="PTHR23215:SF0">
    <property type="entry name" value="BUB3-INTERACTING AND GLEBS MOTIF-CONTAINING PROTEIN ZNF207"/>
    <property type="match status" value="1"/>
</dbReference>
<evidence type="ECO:0000256" key="3">
    <source>
        <dbReference type="ARBA" id="ARBA00022771"/>
    </source>
</evidence>
<gene>
    <name evidence="7" type="primary">ZNF207</name>
    <name evidence="7" type="ORF">GWK47_008375</name>
</gene>
<name>A0A8J4XZQ5_CHIOP</name>
<evidence type="ECO:0000256" key="4">
    <source>
        <dbReference type="ARBA" id="ARBA00022833"/>
    </source>
</evidence>
<comment type="caution">
    <text evidence="7">The sequence shown here is derived from an EMBL/GenBank/DDBJ whole genome shotgun (WGS) entry which is preliminary data.</text>
</comment>
<feature type="region of interest" description="Disordered" evidence="6">
    <location>
        <begin position="147"/>
        <end position="209"/>
    </location>
</feature>
<protein>
    <submittedName>
        <fullName evidence="7">BUB3-interacting and GLEBS motif-containing protein ZNF207</fullName>
    </submittedName>
</protein>
<evidence type="ECO:0000256" key="2">
    <source>
        <dbReference type="ARBA" id="ARBA00022723"/>
    </source>
</evidence>
<keyword evidence="5" id="KW-0539">Nucleus</keyword>
<reference evidence="7" key="1">
    <citation type="submission" date="2020-07" db="EMBL/GenBank/DDBJ databases">
        <title>The High-quality genome of the commercially important snow crab, Chionoecetes opilio.</title>
        <authorList>
            <person name="Jeong J.-H."/>
            <person name="Ryu S."/>
        </authorList>
    </citation>
    <scope>NUCLEOTIDE SEQUENCE</scope>
    <source>
        <strain evidence="7">MADBK_172401_WGS</strain>
        <tissue evidence="7">Digestive gland</tissue>
    </source>
</reference>
<evidence type="ECO:0000313" key="7">
    <source>
        <dbReference type="EMBL" id="KAG0716982.1"/>
    </source>
</evidence>
<keyword evidence="3" id="KW-0863">Zinc-finger</keyword>
<evidence type="ECO:0000256" key="5">
    <source>
        <dbReference type="ARBA" id="ARBA00023242"/>
    </source>
</evidence>
<organism evidence="7 8">
    <name type="scientific">Chionoecetes opilio</name>
    <name type="common">Atlantic snow crab</name>
    <name type="synonym">Cancer opilio</name>
    <dbReference type="NCBI Taxonomy" id="41210"/>
    <lineage>
        <taxon>Eukaryota</taxon>
        <taxon>Metazoa</taxon>
        <taxon>Ecdysozoa</taxon>
        <taxon>Arthropoda</taxon>
        <taxon>Crustacea</taxon>
        <taxon>Multicrustacea</taxon>
        <taxon>Malacostraca</taxon>
        <taxon>Eumalacostraca</taxon>
        <taxon>Eucarida</taxon>
        <taxon>Decapoda</taxon>
        <taxon>Pleocyemata</taxon>
        <taxon>Brachyura</taxon>
        <taxon>Eubrachyura</taxon>
        <taxon>Majoidea</taxon>
        <taxon>Majidae</taxon>
        <taxon>Chionoecetes</taxon>
    </lineage>
</organism>
<feature type="compositionally biased region" description="Pro residues" evidence="6">
    <location>
        <begin position="95"/>
        <end position="111"/>
    </location>
</feature>
<feature type="compositionally biased region" description="Basic and acidic residues" evidence="6">
    <location>
        <begin position="59"/>
        <end position="68"/>
    </location>
</feature>
<dbReference type="EMBL" id="JACEEZ010018381">
    <property type="protein sequence ID" value="KAG0716982.1"/>
    <property type="molecule type" value="Genomic_DNA"/>
</dbReference>
<feature type="compositionally biased region" description="Polar residues" evidence="6">
    <location>
        <begin position="179"/>
        <end position="193"/>
    </location>
</feature>
<dbReference type="GO" id="GO:0005634">
    <property type="term" value="C:nucleus"/>
    <property type="evidence" value="ECO:0007669"/>
    <property type="project" value="UniProtKB-SubCell"/>
</dbReference>
<keyword evidence="8" id="KW-1185">Reference proteome</keyword>
<dbReference type="Proteomes" id="UP000770661">
    <property type="component" value="Unassembled WGS sequence"/>
</dbReference>
<evidence type="ECO:0000256" key="1">
    <source>
        <dbReference type="ARBA" id="ARBA00004123"/>
    </source>
</evidence>
<feature type="compositionally biased region" description="Basic and acidic residues" evidence="6">
    <location>
        <begin position="200"/>
        <end position="209"/>
    </location>
</feature>
<feature type="region of interest" description="Disordered" evidence="6">
    <location>
        <begin position="57"/>
        <end position="117"/>
    </location>
</feature>
<proteinExistence type="predicted"/>
<comment type="subcellular location">
    <subcellularLocation>
        <location evidence="1">Nucleus</location>
    </subcellularLocation>
</comment>
<dbReference type="AlphaFoldDB" id="A0A8J4XZQ5"/>
<sequence length="209" mass="22803">MEDLLNGKVLLEYLREKENARVRELEEVHKETIDKVPNALPNRNNIEIEIYGMEGIPEEDLKEHERQRAGRMGNSSRRQEDDDDEDSQSSLPGQSNPPPPAVPSQGPPGPMGPMMGPNGPMMPMMGPMGPMGHMPPYMGGHGMMAGHMGHLGPMPPPGAPPGAAPPNTQPPNKPLFPSAVQQTTHHDSMTSLKASPRSRLKPEACEHRQ</sequence>
<evidence type="ECO:0000256" key="6">
    <source>
        <dbReference type="SAM" id="MobiDB-lite"/>
    </source>
</evidence>
<dbReference type="OrthoDB" id="1306014at2759"/>
<keyword evidence="2" id="KW-0479">Metal-binding</keyword>